<keyword evidence="4" id="KW-1185">Reference proteome</keyword>
<dbReference type="InterPro" id="IPR050039">
    <property type="entry name" value="MAB_1171c-like"/>
</dbReference>
<evidence type="ECO:0000313" key="4">
    <source>
        <dbReference type="Proteomes" id="UP001602245"/>
    </source>
</evidence>
<evidence type="ECO:0000256" key="1">
    <source>
        <dbReference type="SAM" id="Phobius"/>
    </source>
</evidence>
<feature type="transmembrane region" description="Helical" evidence="1">
    <location>
        <begin position="158"/>
        <end position="176"/>
    </location>
</feature>
<feature type="transmembrane region" description="Helical" evidence="1">
    <location>
        <begin position="87"/>
        <end position="103"/>
    </location>
</feature>
<dbReference type="RefSeq" id="WP_020517227.1">
    <property type="nucleotide sequence ID" value="NZ_JBIAZU010000008.1"/>
</dbReference>
<proteinExistence type="predicted"/>
<feature type="transmembrane region" description="Helical" evidence="1">
    <location>
        <begin position="53"/>
        <end position="75"/>
    </location>
</feature>
<protein>
    <submittedName>
        <fullName evidence="3">MAB_1171c family putative transporter</fullName>
    </submittedName>
</protein>
<keyword evidence="1" id="KW-0472">Membrane</keyword>
<dbReference type="EMBL" id="JBIAZU010000008">
    <property type="protein sequence ID" value="MFF5296456.1"/>
    <property type="molecule type" value="Genomic_DNA"/>
</dbReference>
<feature type="transmembrane region" description="Helical" evidence="1">
    <location>
        <begin position="123"/>
        <end position="146"/>
    </location>
</feature>
<comment type="caution">
    <text evidence="3">The sequence shown here is derived from an EMBL/GenBank/DDBJ whole genome shotgun (WGS) entry which is preliminary data.</text>
</comment>
<evidence type="ECO:0000313" key="3">
    <source>
        <dbReference type="EMBL" id="MFF5296456.1"/>
    </source>
</evidence>
<keyword evidence="1" id="KW-1133">Transmembrane helix</keyword>
<accession>A0ABW6WT25</accession>
<organism evidence="3 4">
    <name type="scientific">Paractinoplanes globisporus</name>
    <dbReference type="NCBI Taxonomy" id="113565"/>
    <lineage>
        <taxon>Bacteria</taxon>
        <taxon>Bacillati</taxon>
        <taxon>Actinomycetota</taxon>
        <taxon>Actinomycetes</taxon>
        <taxon>Micromonosporales</taxon>
        <taxon>Micromonosporaceae</taxon>
        <taxon>Paractinoplanes</taxon>
    </lineage>
</organism>
<sequence length="365" mass="39084">MTFDVGLLAFLWGATVARLPTLLRDRRQQAMWATLFAGTLTETSTFPPLARAIGWPILTHLLGAISAFVLLRFLALLSGVRVRPWQVALTVAVVVTLVTLDLTTGGIDPSPARLSGHLTPPMVAYWVVLEGFLGAILVSSVMLFWSVARDAPAGLPRLGLRTIAVGTAMIVVYAAVKTILIVLRGAGVPIDFETVAGPGRALQGAGTLLAVAGALVPAGRKARSVFAAYRSLLALRPLWTAMRDAFPEVILFTPRRAVFELSGVDDVHLRLYRRVIEIRDGMLALRPYLQGISPGTPEAEAAAIAEALRRHAEGIAPSAETAGFAPVGPEMADEVAWLSRVSRAYHRRAVTPETAPTPRPSESAR</sequence>
<feature type="domain" description="DUF6545" evidence="2">
    <location>
        <begin position="227"/>
        <end position="346"/>
    </location>
</feature>
<dbReference type="Pfam" id="PF20182">
    <property type="entry name" value="DUF6545"/>
    <property type="match status" value="1"/>
</dbReference>
<reference evidence="3 4" key="1">
    <citation type="submission" date="2024-10" db="EMBL/GenBank/DDBJ databases">
        <title>The Natural Products Discovery Center: Release of the First 8490 Sequenced Strains for Exploring Actinobacteria Biosynthetic Diversity.</title>
        <authorList>
            <person name="Kalkreuter E."/>
            <person name="Kautsar S.A."/>
            <person name="Yang D."/>
            <person name="Bader C.D."/>
            <person name="Teijaro C.N."/>
            <person name="Fluegel L."/>
            <person name="Davis C.M."/>
            <person name="Simpson J.R."/>
            <person name="Lauterbach L."/>
            <person name="Steele A.D."/>
            <person name="Gui C."/>
            <person name="Meng S."/>
            <person name="Li G."/>
            <person name="Viehrig K."/>
            <person name="Ye F."/>
            <person name="Su P."/>
            <person name="Kiefer A.F."/>
            <person name="Nichols A."/>
            <person name="Cepeda A.J."/>
            <person name="Yan W."/>
            <person name="Fan B."/>
            <person name="Jiang Y."/>
            <person name="Adhikari A."/>
            <person name="Zheng C.-J."/>
            <person name="Schuster L."/>
            <person name="Cowan T.M."/>
            <person name="Smanski M.J."/>
            <person name="Chevrette M.G."/>
            <person name="De Carvalho L.P.S."/>
            <person name="Shen B."/>
        </authorList>
    </citation>
    <scope>NUCLEOTIDE SEQUENCE [LARGE SCALE GENOMIC DNA]</scope>
    <source>
        <strain evidence="3 4">NPDC000087</strain>
    </source>
</reference>
<evidence type="ECO:0000259" key="2">
    <source>
        <dbReference type="Pfam" id="PF20182"/>
    </source>
</evidence>
<gene>
    <name evidence="3" type="ORF">ACFY35_44065</name>
</gene>
<keyword evidence="1" id="KW-0812">Transmembrane</keyword>
<dbReference type="Proteomes" id="UP001602245">
    <property type="component" value="Unassembled WGS sequence"/>
</dbReference>
<dbReference type="NCBIfam" id="NF042915">
    <property type="entry name" value="MAB_1171c_fam"/>
    <property type="match status" value="1"/>
</dbReference>
<dbReference type="InterPro" id="IPR046675">
    <property type="entry name" value="DUF6545"/>
</dbReference>
<name>A0ABW6WT25_9ACTN</name>